<comment type="caution">
    <text evidence="1">The sequence shown here is derived from an EMBL/GenBank/DDBJ whole genome shotgun (WGS) entry which is preliminary data.</text>
</comment>
<evidence type="ECO:0000313" key="2">
    <source>
        <dbReference type="Proteomes" id="UP000578819"/>
    </source>
</evidence>
<protein>
    <submittedName>
        <fullName evidence="1">Microcompartment protein CcmL/EutN</fullName>
    </submittedName>
</protein>
<gene>
    <name evidence="1" type="ORF">FHR38_005281</name>
</gene>
<dbReference type="AlphaFoldDB" id="A0A7W7WSL8"/>
<dbReference type="EMBL" id="JACHJW010000001">
    <property type="protein sequence ID" value="MBB4961548.1"/>
    <property type="molecule type" value="Genomic_DNA"/>
</dbReference>
<sequence length="85" mass="9310">MNIGEVKAAIQAGIEASERSSQLMDEVRGKVCQTHELAEVTAQDSQHDTLTKGLQLLKAVDREITLTQRRLADGTSAADKYLRSL</sequence>
<keyword evidence="2" id="KW-1185">Reference proteome</keyword>
<evidence type="ECO:0000313" key="1">
    <source>
        <dbReference type="EMBL" id="MBB4961548.1"/>
    </source>
</evidence>
<organism evidence="1 2">
    <name type="scientific">Micromonospora polyrhachis</name>
    <dbReference type="NCBI Taxonomy" id="1282883"/>
    <lineage>
        <taxon>Bacteria</taxon>
        <taxon>Bacillati</taxon>
        <taxon>Actinomycetota</taxon>
        <taxon>Actinomycetes</taxon>
        <taxon>Micromonosporales</taxon>
        <taxon>Micromonosporaceae</taxon>
        <taxon>Micromonospora</taxon>
    </lineage>
</organism>
<reference evidence="1 2" key="1">
    <citation type="submission" date="2020-08" db="EMBL/GenBank/DDBJ databases">
        <title>Sequencing the genomes of 1000 actinobacteria strains.</title>
        <authorList>
            <person name="Klenk H.-P."/>
        </authorList>
    </citation>
    <scope>NUCLEOTIDE SEQUENCE [LARGE SCALE GENOMIC DNA]</scope>
    <source>
        <strain evidence="1 2">DSM 45886</strain>
    </source>
</reference>
<proteinExistence type="predicted"/>
<name>A0A7W7WSL8_9ACTN</name>
<dbReference type="Proteomes" id="UP000578819">
    <property type="component" value="Unassembled WGS sequence"/>
</dbReference>
<dbReference type="RefSeq" id="WP_184537134.1">
    <property type="nucleotide sequence ID" value="NZ_JACHJW010000001.1"/>
</dbReference>
<accession>A0A7W7WSL8</accession>